<dbReference type="PRINTS" id="PR00207">
    <property type="entry name" value="FLAGELLIN"/>
</dbReference>
<protein>
    <submittedName>
        <fullName evidence="6">Flagellar hook-associated protein 3 FlgL</fullName>
    </submittedName>
</protein>
<comment type="similarity">
    <text evidence="2">Belongs to the bacterial flagellin family.</text>
</comment>
<evidence type="ECO:0000313" key="7">
    <source>
        <dbReference type="Proteomes" id="UP000294919"/>
    </source>
</evidence>
<dbReference type="Proteomes" id="UP000294919">
    <property type="component" value="Unassembled WGS sequence"/>
</dbReference>
<evidence type="ECO:0000313" key="6">
    <source>
        <dbReference type="EMBL" id="TCO76469.1"/>
    </source>
</evidence>
<keyword evidence="7" id="KW-1185">Reference proteome</keyword>
<reference evidence="6 7" key="1">
    <citation type="submission" date="2019-03" db="EMBL/GenBank/DDBJ databases">
        <title>Genomic Encyclopedia of Type Strains, Phase IV (KMG-IV): sequencing the most valuable type-strain genomes for metagenomic binning, comparative biology and taxonomic classification.</title>
        <authorList>
            <person name="Goeker M."/>
        </authorList>
    </citation>
    <scope>NUCLEOTIDE SEQUENCE [LARGE SCALE GENOMIC DNA]</scope>
    <source>
        <strain evidence="6 7">DSM 102940</strain>
    </source>
</reference>
<proteinExistence type="inferred from homology"/>
<comment type="caution">
    <text evidence="6">The sequence shown here is derived from an EMBL/GenBank/DDBJ whole genome shotgun (WGS) entry which is preliminary data.</text>
</comment>
<dbReference type="GO" id="GO:0071973">
    <property type="term" value="P:bacterial-type flagellum-dependent cell motility"/>
    <property type="evidence" value="ECO:0007669"/>
    <property type="project" value="InterPro"/>
</dbReference>
<feature type="domain" description="Flagellin C-terminal" evidence="5">
    <location>
        <begin position="238"/>
        <end position="313"/>
    </location>
</feature>
<evidence type="ECO:0000259" key="4">
    <source>
        <dbReference type="Pfam" id="PF00669"/>
    </source>
</evidence>
<dbReference type="Pfam" id="PF00669">
    <property type="entry name" value="Flagellin_N"/>
    <property type="match status" value="1"/>
</dbReference>
<evidence type="ECO:0000256" key="1">
    <source>
        <dbReference type="ARBA" id="ARBA00004365"/>
    </source>
</evidence>
<dbReference type="PANTHER" id="PTHR42792:SF1">
    <property type="entry name" value="FLAGELLAR HOOK-ASSOCIATED PROTEIN 3"/>
    <property type="match status" value="1"/>
</dbReference>
<dbReference type="InterPro" id="IPR001492">
    <property type="entry name" value="Flagellin"/>
</dbReference>
<dbReference type="InterPro" id="IPR001029">
    <property type="entry name" value="Flagellin_N"/>
</dbReference>
<dbReference type="NCBIfam" id="TIGR02550">
    <property type="entry name" value="flagell_flgL"/>
    <property type="match status" value="1"/>
</dbReference>
<gene>
    <name evidence="6" type="ORF">EV214_10871</name>
</gene>
<dbReference type="PANTHER" id="PTHR42792">
    <property type="entry name" value="FLAGELLIN"/>
    <property type="match status" value="1"/>
</dbReference>
<dbReference type="GO" id="GO:0005198">
    <property type="term" value="F:structural molecule activity"/>
    <property type="evidence" value="ECO:0007669"/>
    <property type="project" value="InterPro"/>
</dbReference>
<dbReference type="SUPFAM" id="SSF64518">
    <property type="entry name" value="Phase 1 flagellin"/>
    <property type="match status" value="1"/>
</dbReference>
<dbReference type="GO" id="GO:0009424">
    <property type="term" value="C:bacterial-type flagellum hook"/>
    <property type="evidence" value="ECO:0007669"/>
    <property type="project" value="InterPro"/>
</dbReference>
<keyword evidence="6" id="KW-0969">Cilium</keyword>
<dbReference type="Gene3D" id="1.20.1330.10">
    <property type="entry name" value="f41 fragment of flagellin, N-terminal domain"/>
    <property type="match status" value="1"/>
</dbReference>
<sequence>MRITNSMMSSTMLMNLNNSLRRMNKGNTQMVTGKKFSMPSDDPIGVSKSLALNTAVAQLERHKKNAEDATSWFQITETAVAEVSNILLRAKELAVSADGLESKVDKEKIKVEIDQLTEELVNLSNTSYSGKHVFSGYRTEQKLLDENGKYINEIKNKEKMDYQVSIGDTIDVNTLGHKLFGIAPNVPNPADLDTVNTGGTTPNDGANAGETAQLIGVFEALSKALGDDNQTDIGKSIGRIEKHLDNVLSVRGEIGAKTRRMEMSIDRIEQDIINFTALLSKNEDADMAEVIMKFKNDENVYRAALSTGAKVIQPSLVDFIR</sequence>
<dbReference type="EMBL" id="SLWV01000008">
    <property type="protein sequence ID" value="TCO76469.1"/>
    <property type="molecule type" value="Genomic_DNA"/>
</dbReference>
<keyword evidence="6" id="KW-0966">Cell projection</keyword>
<keyword evidence="6" id="KW-0282">Flagellum</keyword>
<keyword evidence="3" id="KW-0975">Bacterial flagellum</keyword>
<dbReference type="AlphaFoldDB" id="A0A4R2KYI4"/>
<feature type="domain" description="Flagellin N-terminal" evidence="4">
    <location>
        <begin position="3"/>
        <end position="139"/>
    </location>
</feature>
<comment type="subcellular location">
    <subcellularLocation>
        <location evidence="1">Bacterial flagellum</location>
    </subcellularLocation>
</comment>
<name>A0A4R2KYI4_9FIRM</name>
<accession>A0A4R2KYI4</accession>
<dbReference type="InterPro" id="IPR046358">
    <property type="entry name" value="Flagellin_C"/>
</dbReference>
<dbReference type="InterPro" id="IPR013384">
    <property type="entry name" value="Flagell_FlgL"/>
</dbReference>
<organism evidence="6 7">
    <name type="scientific">Marinisporobacter balticus</name>
    <dbReference type="NCBI Taxonomy" id="2018667"/>
    <lineage>
        <taxon>Bacteria</taxon>
        <taxon>Bacillati</taxon>
        <taxon>Bacillota</taxon>
        <taxon>Clostridia</taxon>
        <taxon>Peptostreptococcales</taxon>
        <taxon>Thermotaleaceae</taxon>
        <taxon>Marinisporobacter</taxon>
    </lineage>
</organism>
<evidence type="ECO:0000256" key="2">
    <source>
        <dbReference type="ARBA" id="ARBA00005709"/>
    </source>
</evidence>
<evidence type="ECO:0000256" key="3">
    <source>
        <dbReference type="ARBA" id="ARBA00023143"/>
    </source>
</evidence>
<dbReference type="Pfam" id="PF00700">
    <property type="entry name" value="Flagellin_C"/>
    <property type="match status" value="1"/>
</dbReference>
<evidence type="ECO:0000259" key="5">
    <source>
        <dbReference type="Pfam" id="PF00700"/>
    </source>
</evidence>